<accession>A0A371FBY7</accession>
<dbReference type="PANTHER" id="PTHR48201">
    <property type="entry name" value="PROTEIN, PUTATIVE-RELATED"/>
    <property type="match status" value="1"/>
</dbReference>
<proteinExistence type="predicted"/>
<keyword evidence="4" id="KW-1185">Reference proteome</keyword>
<dbReference type="Proteomes" id="UP000257109">
    <property type="component" value="Unassembled WGS sequence"/>
</dbReference>
<dbReference type="PANTHER" id="PTHR48201:SF12">
    <property type="entry name" value="AMINOTRANSFERASE-LIKE PLANT MOBILE DOMAIN-CONTAINING PROTEIN"/>
    <property type="match status" value="1"/>
</dbReference>
<reference evidence="3" key="1">
    <citation type="submission" date="2018-05" db="EMBL/GenBank/DDBJ databases">
        <title>Draft genome of Mucuna pruriens seed.</title>
        <authorList>
            <person name="Nnadi N.E."/>
            <person name="Vos R."/>
            <person name="Hasami M.H."/>
            <person name="Devisetty U.K."/>
            <person name="Aguiy J.C."/>
        </authorList>
    </citation>
    <scope>NUCLEOTIDE SEQUENCE [LARGE SCALE GENOMIC DNA]</scope>
    <source>
        <strain evidence="3">JCA_2017</strain>
    </source>
</reference>
<feature type="domain" description="DUF7745" evidence="2">
    <location>
        <begin position="144"/>
        <end position="246"/>
    </location>
</feature>
<feature type="non-terminal residue" evidence="3">
    <location>
        <position position="1"/>
    </location>
</feature>
<gene>
    <name evidence="3" type="ORF">CR513_44283</name>
</gene>
<dbReference type="Pfam" id="PF24924">
    <property type="entry name" value="DUF7745"/>
    <property type="match status" value="1"/>
</dbReference>
<dbReference type="OrthoDB" id="1743443at2759"/>
<comment type="caution">
    <text evidence="3">The sequence shown here is derived from an EMBL/GenBank/DDBJ whole genome shotgun (WGS) entry which is preliminary data.</text>
</comment>
<evidence type="ECO:0000256" key="1">
    <source>
        <dbReference type="SAM" id="MobiDB-lite"/>
    </source>
</evidence>
<evidence type="ECO:0000313" key="4">
    <source>
        <dbReference type="Proteomes" id="UP000257109"/>
    </source>
</evidence>
<protein>
    <recommendedName>
        <fullName evidence="2">DUF7745 domain-containing protein</fullName>
    </recommendedName>
</protein>
<dbReference type="InterPro" id="IPR056647">
    <property type="entry name" value="DUF7745"/>
</dbReference>
<feature type="region of interest" description="Disordered" evidence="1">
    <location>
        <begin position="52"/>
        <end position="75"/>
    </location>
</feature>
<dbReference type="EMBL" id="QJKJ01009722">
    <property type="protein sequence ID" value="RDX75800.1"/>
    <property type="molecule type" value="Genomic_DNA"/>
</dbReference>
<sequence>MDSPCSQLKPSGMNAHEKVQSPYLRLWWTPRGKPDQKLCFCRLALSTPDSNVSLNVGGDSSSNRIQPDQSPRIGQTNIDSLKPTLPRRQVVTIAEPDRDLSGNVHTLGCIPVYGRFPKRVLSSGGQRHRDMETGYGILKLHPIHGNLLSLLEVEVQPDALTTLTQYYDSPLRCFTFRDFQLAPTLEEYERIIGMPLAKSPPYLFKGKNPSWASMAKLLGISKSEVWREKRNRNGLEGIPRASLEGRLD</sequence>
<organism evidence="3 4">
    <name type="scientific">Mucuna pruriens</name>
    <name type="common">Velvet bean</name>
    <name type="synonym">Dolichos pruriens</name>
    <dbReference type="NCBI Taxonomy" id="157652"/>
    <lineage>
        <taxon>Eukaryota</taxon>
        <taxon>Viridiplantae</taxon>
        <taxon>Streptophyta</taxon>
        <taxon>Embryophyta</taxon>
        <taxon>Tracheophyta</taxon>
        <taxon>Spermatophyta</taxon>
        <taxon>Magnoliopsida</taxon>
        <taxon>eudicotyledons</taxon>
        <taxon>Gunneridae</taxon>
        <taxon>Pentapetalae</taxon>
        <taxon>rosids</taxon>
        <taxon>fabids</taxon>
        <taxon>Fabales</taxon>
        <taxon>Fabaceae</taxon>
        <taxon>Papilionoideae</taxon>
        <taxon>50 kb inversion clade</taxon>
        <taxon>NPAAA clade</taxon>
        <taxon>indigoferoid/millettioid clade</taxon>
        <taxon>Phaseoleae</taxon>
        <taxon>Mucuna</taxon>
    </lineage>
</organism>
<dbReference type="AlphaFoldDB" id="A0A371FBY7"/>
<evidence type="ECO:0000259" key="2">
    <source>
        <dbReference type="Pfam" id="PF24924"/>
    </source>
</evidence>
<name>A0A371FBY7_MUCPR</name>
<evidence type="ECO:0000313" key="3">
    <source>
        <dbReference type="EMBL" id="RDX75800.1"/>
    </source>
</evidence>